<dbReference type="NCBIfam" id="TIGR04088">
    <property type="entry name" value="cognate_SipW"/>
    <property type="match status" value="1"/>
</dbReference>
<keyword evidence="2" id="KW-0812">Transmembrane</keyword>
<evidence type="ECO:0000256" key="1">
    <source>
        <dbReference type="SAM" id="MobiDB-lite"/>
    </source>
</evidence>
<keyword evidence="2" id="KW-0472">Membrane</keyword>
<evidence type="ECO:0000256" key="2">
    <source>
        <dbReference type="SAM" id="Phobius"/>
    </source>
</evidence>
<dbReference type="RefSeq" id="WP_073311060.1">
    <property type="nucleotide sequence ID" value="NZ_FQWV01000010.1"/>
</dbReference>
<evidence type="ECO:0000313" key="4">
    <source>
        <dbReference type="Proteomes" id="UP000184357"/>
    </source>
</evidence>
<dbReference type="EMBL" id="FQWV01000010">
    <property type="protein sequence ID" value="SHH61520.1"/>
    <property type="molecule type" value="Genomic_DNA"/>
</dbReference>
<gene>
    <name evidence="3" type="ORF">SAMN05443636_3009</name>
</gene>
<proteinExistence type="predicted"/>
<dbReference type="Proteomes" id="UP000184357">
    <property type="component" value="Unassembled WGS sequence"/>
</dbReference>
<dbReference type="AlphaFoldDB" id="A0A1M5UF08"/>
<name>A0A1M5UF08_9EURY</name>
<reference evidence="3 4" key="1">
    <citation type="submission" date="2016-11" db="EMBL/GenBank/DDBJ databases">
        <authorList>
            <person name="Jaros S."/>
            <person name="Januszkiewicz K."/>
            <person name="Wedrychowicz H."/>
        </authorList>
    </citation>
    <scope>NUCLEOTIDE SEQUENCE [LARGE SCALE GENOMIC DNA]</scope>
    <source>
        <strain evidence="3 4">DSM 9297</strain>
    </source>
</reference>
<dbReference type="STRING" id="43928.SAMN05443636_3009"/>
<keyword evidence="4" id="KW-1185">Reference proteome</keyword>
<protein>
    <submittedName>
        <fullName evidence="3">SipW-cognate class signal peptide</fullName>
    </submittedName>
</protein>
<accession>A0A1M5UF08</accession>
<dbReference type="InterPro" id="IPR023833">
    <property type="entry name" value="Signal_pept_SipW-depend-type"/>
</dbReference>
<evidence type="ECO:0000313" key="3">
    <source>
        <dbReference type="EMBL" id="SHH61520.1"/>
    </source>
</evidence>
<organism evidence="3 4">
    <name type="scientific">Halobaculum gomorrense</name>
    <dbReference type="NCBI Taxonomy" id="43928"/>
    <lineage>
        <taxon>Archaea</taxon>
        <taxon>Methanobacteriati</taxon>
        <taxon>Methanobacteriota</taxon>
        <taxon>Stenosarchaea group</taxon>
        <taxon>Halobacteria</taxon>
        <taxon>Halobacteriales</taxon>
        <taxon>Haloferacaceae</taxon>
        <taxon>Halobaculum</taxon>
    </lineage>
</organism>
<dbReference type="OrthoDB" id="162072at2157"/>
<keyword evidence="2" id="KW-1133">Transmembrane helix</keyword>
<sequence length="318" mass="33532">MKDAQLSRRNVLSAIVVAGGSGSLVGAGTGALFTDEEVFTNNAVRASTDVGGVVDLDVTVEDLSNDRDGVRYPITLPLAESATTTNNPAYIWFRTLECPTSEGSLDDIEIRITVSDGEGNSEVLGEGRIPDVLDDLRTGTPVVPVAEDPCLQPGKEWVVEVEVTETPHDEPISFGLEFYAQQCRYQSGTTNPWDESDVIAACEPTDGSKHAISFIAFCASDGLEGAIDEADLTVTKWKDETGTEPLTVEWESDEAVETIVVKAGKGMENFYPGGATSGTVEAGGGEPAGGSQSPPDPCPSGSGLKFEFVDGAFQKEAN</sequence>
<feature type="transmembrane region" description="Helical" evidence="2">
    <location>
        <begin position="12"/>
        <end position="33"/>
    </location>
</feature>
<feature type="region of interest" description="Disordered" evidence="1">
    <location>
        <begin position="272"/>
        <end position="304"/>
    </location>
</feature>